<dbReference type="PIRSF" id="PIRSF000390">
    <property type="entry name" value="PLP_StrS"/>
    <property type="match status" value="1"/>
</dbReference>
<organism evidence="5 6">
    <name type="scientific">Rhizobium laguerreae</name>
    <dbReference type="NCBI Taxonomy" id="1076926"/>
    <lineage>
        <taxon>Bacteria</taxon>
        <taxon>Pseudomonadati</taxon>
        <taxon>Pseudomonadota</taxon>
        <taxon>Alphaproteobacteria</taxon>
        <taxon>Hyphomicrobiales</taxon>
        <taxon>Rhizobiaceae</taxon>
        <taxon>Rhizobium/Agrobacterium group</taxon>
        <taxon>Rhizobium</taxon>
    </lineage>
</organism>
<reference evidence="5 6" key="1">
    <citation type="submission" date="2019-03" db="EMBL/GenBank/DDBJ databases">
        <title>Genomic Encyclopedia of Type Strains, Phase IV (KMG-V): Genome sequencing to study the core and pangenomes of soil and plant-associated prokaryotes.</title>
        <authorList>
            <person name="Whitman W."/>
        </authorList>
    </citation>
    <scope>NUCLEOTIDE SEQUENCE [LARGE SCALE GENOMIC DNA]</scope>
    <source>
        <strain evidence="5 6">FB403</strain>
    </source>
</reference>
<dbReference type="CDD" id="cd00616">
    <property type="entry name" value="AHBA_syn"/>
    <property type="match status" value="1"/>
</dbReference>
<keyword evidence="3 4" id="KW-0663">Pyridoxal phosphate</keyword>
<dbReference type="PANTHER" id="PTHR30244:SF34">
    <property type="entry name" value="DTDP-4-AMINO-4,6-DIDEOXYGALACTOSE TRANSAMINASE"/>
    <property type="match status" value="1"/>
</dbReference>
<dbReference type="InterPro" id="IPR015422">
    <property type="entry name" value="PyrdxlP-dep_Trfase_small"/>
</dbReference>
<feature type="modified residue" description="N6-(pyridoxal phosphate)lysine" evidence="3">
    <location>
        <position position="201"/>
    </location>
</feature>
<dbReference type="Proteomes" id="UP000295021">
    <property type="component" value="Unassembled WGS sequence"/>
</dbReference>
<evidence type="ECO:0000313" key="5">
    <source>
        <dbReference type="EMBL" id="TCU19426.1"/>
    </source>
</evidence>
<gene>
    <name evidence="5" type="ORF">EV131_11326</name>
</gene>
<dbReference type="InterPro" id="IPR015424">
    <property type="entry name" value="PyrdxlP-dep_Trfase"/>
</dbReference>
<name>A0AAX2QI26_9HYPH</name>
<dbReference type="EMBL" id="SMBI01000013">
    <property type="protein sequence ID" value="TCU19426.1"/>
    <property type="molecule type" value="Genomic_DNA"/>
</dbReference>
<evidence type="ECO:0000256" key="4">
    <source>
        <dbReference type="RuleBase" id="RU004508"/>
    </source>
</evidence>
<evidence type="ECO:0000256" key="1">
    <source>
        <dbReference type="ARBA" id="ARBA00037999"/>
    </source>
</evidence>
<evidence type="ECO:0000256" key="2">
    <source>
        <dbReference type="PIRSR" id="PIRSR000390-1"/>
    </source>
</evidence>
<feature type="active site" description="Proton acceptor" evidence="2">
    <location>
        <position position="201"/>
    </location>
</feature>
<accession>A0AAX2QI26</accession>
<dbReference type="PANTHER" id="PTHR30244">
    <property type="entry name" value="TRANSAMINASE"/>
    <property type="match status" value="1"/>
</dbReference>
<dbReference type="RefSeq" id="WP_132613435.1">
    <property type="nucleotide sequence ID" value="NZ_JAAXRG010000014.1"/>
</dbReference>
<evidence type="ECO:0000313" key="6">
    <source>
        <dbReference type="Proteomes" id="UP000295021"/>
    </source>
</evidence>
<dbReference type="GO" id="GO:0000271">
    <property type="term" value="P:polysaccharide biosynthetic process"/>
    <property type="evidence" value="ECO:0007669"/>
    <property type="project" value="TreeGrafter"/>
</dbReference>
<dbReference type="Pfam" id="PF01041">
    <property type="entry name" value="DegT_DnrJ_EryC1"/>
    <property type="match status" value="1"/>
</dbReference>
<dbReference type="SUPFAM" id="SSF53383">
    <property type="entry name" value="PLP-dependent transferases"/>
    <property type="match status" value="1"/>
</dbReference>
<dbReference type="InterPro" id="IPR015421">
    <property type="entry name" value="PyrdxlP-dep_Trfase_major"/>
</dbReference>
<comment type="similarity">
    <text evidence="1 4">Belongs to the DegT/DnrJ/EryC1 family.</text>
</comment>
<evidence type="ECO:0000256" key="3">
    <source>
        <dbReference type="PIRSR" id="PIRSR000390-2"/>
    </source>
</evidence>
<comment type="caution">
    <text evidence="5">The sequence shown here is derived from an EMBL/GenBank/DDBJ whole genome shotgun (WGS) entry which is preliminary data.</text>
</comment>
<dbReference type="AlphaFoldDB" id="A0AAX2QI26"/>
<dbReference type="InterPro" id="IPR000653">
    <property type="entry name" value="DegT/StrS_aminotransferase"/>
</dbReference>
<protein>
    <submittedName>
        <fullName evidence="5">dTDP-4-amino-4,6-dideoxygalactose transaminase</fullName>
    </submittedName>
</protein>
<sequence length="425" mass="46626">MQNLAINGGPRAIEATLPSFRDASGRTFGQEELDALNEVIKSGKLSFLTGTKTAEFERAFAERYGVKHAVAVANGTAALHTAVTYLNPEPGDEIILSPVTDVGTVIPIIAQLAIPVFADVDPITQNIDAASIEMNITSRTRAIMVTHVYGHPADMDAIMAVARKHDLFVIEDCAQAHLAYYKGKLCGTIGDIACFSFQQSKHMTTGDGGMVISNEDERFGRGIRHCSDKGWPRERGGRDHLFLATNYHMTELQAAVGVEQLKKLDQFVSDRITAADRLTELLSDVAISPVLPLAGTVGVYFFYSFRLDPSKLSVPINDVMKALVAEGIDGFIGYPGQTPLYKYPVVREHKTFGQSGFPFTLPNARQIDYSSNLCPDAEQACRETVCMWWTDRMKEHHLQQIASAIRKVVSAYLKSPVVDRGDLSV</sequence>
<dbReference type="GO" id="GO:0030170">
    <property type="term" value="F:pyridoxal phosphate binding"/>
    <property type="evidence" value="ECO:0007669"/>
    <property type="project" value="TreeGrafter"/>
</dbReference>
<dbReference type="Gene3D" id="3.40.640.10">
    <property type="entry name" value="Type I PLP-dependent aspartate aminotransferase-like (Major domain)"/>
    <property type="match status" value="1"/>
</dbReference>
<proteinExistence type="inferred from homology"/>
<dbReference type="GO" id="GO:0008483">
    <property type="term" value="F:transaminase activity"/>
    <property type="evidence" value="ECO:0007669"/>
    <property type="project" value="TreeGrafter"/>
</dbReference>
<dbReference type="Gene3D" id="3.90.1150.10">
    <property type="entry name" value="Aspartate Aminotransferase, domain 1"/>
    <property type="match status" value="1"/>
</dbReference>